<evidence type="ECO:0000256" key="1">
    <source>
        <dbReference type="SAM" id="Phobius"/>
    </source>
</evidence>
<sequence>MSAVNRAGQPAAGGINKTPIIIALVLSILLVLGVLFGARILLGPAGQQQVAMSSLPAPNADSQECAQLVESLPDEAFGHTRAALMDPVPPGAAAWSTSELERVTLRCGVDMPFQYTALANTVDVDGTTWLPVSDMTPGSSLETWYSVNRFPVVAITADSTSTNDADNPVSPFSEAVSQLEERDGEPFDAPLVTLASAGSPQECTALFDALPTQLEVGGDEAITYDRIDDARMTAAGYTSDAVAWDAPGLEPIVIRCGVAPSENYAAGAMLQQINDTPWFEDTILATGTTSSTWYALGREADIAVSLPQYAGGALVQITELIEDNVPAS</sequence>
<feature type="transmembrane region" description="Helical" evidence="1">
    <location>
        <begin position="20"/>
        <end position="42"/>
    </location>
</feature>
<dbReference type="Proteomes" id="UP000068067">
    <property type="component" value="Chromosome"/>
</dbReference>
<accession>A0A0M5ILY5</accession>
<dbReference type="AlphaFoldDB" id="A0A0M5ILY5"/>
<keyword evidence="1" id="KW-0812">Transmembrane</keyword>
<dbReference type="STRING" id="931089.CDES_06455"/>
<evidence type="ECO:0000313" key="3">
    <source>
        <dbReference type="Proteomes" id="UP000068067"/>
    </source>
</evidence>
<keyword evidence="1" id="KW-1133">Transmembrane helix</keyword>
<name>A0A0M5ILY5_9CORY</name>
<evidence type="ECO:0000313" key="2">
    <source>
        <dbReference type="EMBL" id="ALC05711.1"/>
    </source>
</evidence>
<dbReference type="OrthoDB" id="4422435at2"/>
<keyword evidence="3" id="KW-1185">Reference proteome</keyword>
<dbReference type="PATRIC" id="fig|931089.4.peg.1309"/>
<reference evidence="2 3" key="1">
    <citation type="submission" date="2014-08" db="EMBL/GenBank/DDBJ databases">
        <title>Complete genome sequence of Corynebacterium deserti GIMN1.010 (=DSM 45689), isolated from desert sand in western China.</title>
        <authorList>
            <person name="Ruckert C."/>
            <person name="Albersmeier A."/>
            <person name="Kalinowski J."/>
        </authorList>
    </citation>
    <scope>NUCLEOTIDE SEQUENCE [LARGE SCALE GENOMIC DNA]</scope>
    <source>
        <strain evidence="2 3">GIMN1.010</strain>
    </source>
</reference>
<gene>
    <name evidence="2" type="ORF">CDES_06455</name>
</gene>
<keyword evidence="1" id="KW-0472">Membrane</keyword>
<organism evidence="2 3">
    <name type="scientific">Corynebacterium deserti GIMN1.010</name>
    <dbReference type="NCBI Taxonomy" id="931089"/>
    <lineage>
        <taxon>Bacteria</taxon>
        <taxon>Bacillati</taxon>
        <taxon>Actinomycetota</taxon>
        <taxon>Actinomycetes</taxon>
        <taxon>Mycobacteriales</taxon>
        <taxon>Corynebacteriaceae</taxon>
        <taxon>Corynebacterium</taxon>
    </lineage>
</organism>
<dbReference type="EMBL" id="CP009220">
    <property type="protein sequence ID" value="ALC05711.1"/>
    <property type="molecule type" value="Genomic_DNA"/>
</dbReference>
<evidence type="ECO:0008006" key="4">
    <source>
        <dbReference type="Google" id="ProtNLM"/>
    </source>
</evidence>
<proteinExistence type="predicted"/>
<protein>
    <recommendedName>
        <fullName evidence="4">Secreted protein</fullName>
    </recommendedName>
</protein>
<dbReference type="RefSeq" id="WP_053544749.1">
    <property type="nucleotide sequence ID" value="NZ_CP009220.1"/>
</dbReference>
<dbReference type="KEGG" id="cdx:CDES_06455"/>
<dbReference type="InterPro" id="IPR021903">
    <property type="entry name" value="DUF3515"/>
</dbReference>
<dbReference type="Pfam" id="PF12028">
    <property type="entry name" value="DUF3515"/>
    <property type="match status" value="2"/>
</dbReference>